<dbReference type="GO" id="GO:0001561">
    <property type="term" value="P:fatty acid alpha-oxidation"/>
    <property type="evidence" value="ECO:0007669"/>
    <property type="project" value="TreeGrafter"/>
</dbReference>
<keyword evidence="6" id="KW-0460">Magnesium</keyword>
<dbReference type="GO" id="GO:0106359">
    <property type="term" value="F:2-hydroxyacyl-CoA lyase activity"/>
    <property type="evidence" value="ECO:0007669"/>
    <property type="project" value="UniProtKB-EC"/>
</dbReference>
<dbReference type="Proteomes" id="UP001341281">
    <property type="component" value="Chromosome 10"/>
</dbReference>
<evidence type="ECO:0000256" key="10">
    <source>
        <dbReference type="ARBA" id="ARBA00044454"/>
    </source>
</evidence>
<protein>
    <recommendedName>
        <fullName evidence="13">2-hydroxyacyl-CoA lyase</fullName>
        <ecNumber evidence="11">4.1.2.63</ecNumber>
    </recommendedName>
    <alternativeName>
        <fullName evidence="14">2-hydroxyphytanoyl-CoA lyase</fullName>
    </alternativeName>
    <alternativeName>
        <fullName evidence="15">Oxalyl-CoA decarboxylase</fullName>
    </alternativeName>
</protein>
<comment type="catalytic activity">
    <reaction evidence="9">
        <text>a 2-hydroxy-3-methyl fatty acyl-CoA = a 2-methyl-branched fatty aldehyde + formyl-CoA</text>
        <dbReference type="Rhea" id="RHEA:25375"/>
        <dbReference type="ChEBI" id="CHEBI:49188"/>
        <dbReference type="ChEBI" id="CHEBI:57376"/>
        <dbReference type="ChEBI" id="CHEBI:58783"/>
        <dbReference type="EC" id="4.1.2.63"/>
    </reaction>
    <physiologicalReaction direction="left-to-right" evidence="9">
        <dbReference type="Rhea" id="RHEA:25376"/>
    </physiologicalReaction>
</comment>
<proteinExistence type="inferred from homology"/>
<evidence type="ECO:0000256" key="12">
    <source>
        <dbReference type="ARBA" id="ARBA00059692"/>
    </source>
</evidence>
<dbReference type="InterPro" id="IPR029035">
    <property type="entry name" value="DHS-like_NAD/FAD-binding_dom"/>
</dbReference>
<dbReference type="PANTHER" id="PTHR43710">
    <property type="entry name" value="2-HYDROXYACYL-COA LYASE"/>
    <property type="match status" value="1"/>
</dbReference>
<evidence type="ECO:0000259" key="19">
    <source>
        <dbReference type="Pfam" id="PF02776"/>
    </source>
</evidence>
<evidence type="ECO:0000256" key="8">
    <source>
        <dbReference type="ARBA" id="ARBA00023239"/>
    </source>
</evidence>
<comment type="subunit">
    <text evidence="4">Homotetramer.</text>
</comment>
<dbReference type="PROSITE" id="PS00187">
    <property type="entry name" value="TPP_ENZYMES"/>
    <property type="match status" value="1"/>
</dbReference>
<dbReference type="FunFam" id="3.40.50.970:FF:000046">
    <property type="entry name" value="2-hydroxyacyl-CoA lyase 1"/>
    <property type="match status" value="1"/>
</dbReference>
<evidence type="ECO:0000256" key="7">
    <source>
        <dbReference type="ARBA" id="ARBA00023052"/>
    </source>
</evidence>
<dbReference type="InterPro" id="IPR000399">
    <property type="entry name" value="TPP-bd_CS"/>
</dbReference>
<comment type="similarity">
    <text evidence="3 16">Belongs to the TPP enzyme family.</text>
</comment>
<feature type="domain" description="Thiamine pyrophosphate enzyme TPP-binding" evidence="18">
    <location>
        <begin position="396"/>
        <end position="547"/>
    </location>
</feature>
<keyword evidence="5" id="KW-0479">Metal-binding</keyword>
<dbReference type="InterPro" id="IPR011766">
    <property type="entry name" value="TPP_enzyme_TPP-bd"/>
</dbReference>
<dbReference type="GO" id="GO:0000287">
    <property type="term" value="F:magnesium ion binding"/>
    <property type="evidence" value="ECO:0007669"/>
    <property type="project" value="InterPro"/>
</dbReference>
<evidence type="ECO:0000256" key="1">
    <source>
        <dbReference type="ARBA" id="ARBA00001946"/>
    </source>
</evidence>
<evidence type="ECO:0000256" key="15">
    <source>
        <dbReference type="ARBA" id="ARBA00077766"/>
    </source>
</evidence>
<dbReference type="InterPro" id="IPR012000">
    <property type="entry name" value="Thiamin_PyroP_enz_cen_dom"/>
</dbReference>
<comment type="function">
    <text evidence="12">Catalyzes a carbon-carbon cleavage reaction; cleaves a 2-hydroxy-3-methylacyl-CoA into formyl-CoA and a 2-methyl-branched fatty aldehyde.</text>
</comment>
<keyword evidence="7 16" id="KW-0786">Thiamine pyrophosphate</keyword>
<dbReference type="InterPro" id="IPR029061">
    <property type="entry name" value="THDP-binding"/>
</dbReference>
<evidence type="ECO:0000256" key="6">
    <source>
        <dbReference type="ARBA" id="ARBA00022842"/>
    </source>
</evidence>
<evidence type="ECO:0000256" key="5">
    <source>
        <dbReference type="ARBA" id="ARBA00022723"/>
    </source>
</evidence>
<evidence type="ECO:0000256" key="13">
    <source>
        <dbReference type="ARBA" id="ARBA00070390"/>
    </source>
</evidence>
<feature type="domain" description="Thiamine pyrophosphate enzyme central" evidence="17">
    <location>
        <begin position="198"/>
        <end position="324"/>
    </location>
</feature>
<evidence type="ECO:0000256" key="16">
    <source>
        <dbReference type="RuleBase" id="RU362132"/>
    </source>
</evidence>
<comment type="cofactor">
    <cofactor evidence="2">
        <name>thiamine diphosphate</name>
        <dbReference type="ChEBI" id="CHEBI:58937"/>
    </cofactor>
</comment>
<reference evidence="20 21" key="1">
    <citation type="submission" date="2024-02" db="EMBL/GenBank/DDBJ databases">
        <title>High-quality chromosome-scale genome assembly of Pensacola bahiagrass (Paspalum notatum Flugge var. saurae).</title>
        <authorList>
            <person name="Vega J.M."/>
            <person name="Podio M."/>
            <person name="Orjuela J."/>
            <person name="Siena L.A."/>
            <person name="Pessino S.C."/>
            <person name="Combes M.C."/>
            <person name="Mariac C."/>
            <person name="Albertini E."/>
            <person name="Pupilli F."/>
            <person name="Ortiz J.P.A."/>
            <person name="Leblanc O."/>
        </authorList>
    </citation>
    <scope>NUCLEOTIDE SEQUENCE [LARGE SCALE GENOMIC DNA]</scope>
    <source>
        <strain evidence="20">R1</strain>
        <tissue evidence="20">Leaf</tissue>
    </source>
</reference>
<dbReference type="InterPro" id="IPR012001">
    <property type="entry name" value="Thiamin_PyroP_enz_TPP-bd_dom"/>
</dbReference>
<keyword evidence="21" id="KW-1185">Reference proteome</keyword>
<dbReference type="PANTHER" id="PTHR43710:SF2">
    <property type="entry name" value="2-HYDROXYACYL-COA LYASE 1"/>
    <property type="match status" value="1"/>
</dbReference>
<dbReference type="GO" id="GO:0030976">
    <property type="term" value="F:thiamine pyrophosphate binding"/>
    <property type="evidence" value="ECO:0007669"/>
    <property type="project" value="InterPro"/>
</dbReference>
<evidence type="ECO:0000256" key="9">
    <source>
        <dbReference type="ARBA" id="ARBA00044451"/>
    </source>
</evidence>
<organism evidence="20 21">
    <name type="scientific">Paspalum notatum var. saurae</name>
    <dbReference type="NCBI Taxonomy" id="547442"/>
    <lineage>
        <taxon>Eukaryota</taxon>
        <taxon>Viridiplantae</taxon>
        <taxon>Streptophyta</taxon>
        <taxon>Embryophyta</taxon>
        <taxon>Tracheophyta</taxon>
        <taxon>Spermatophyta</taxon>
        <taxon>Magnoliopsida</taxon>
        <taxon>Liliopsida</taxon>
        <taxon>Poales</taxon>
        <taxon>Poaceae</taxon>
        <taxon>PACMAD clade</taxon>
        <taxon>Panicoideae</taxon>
        <taxon>Andropogonodae</taxon>
        <taxon>Paspaleae</taxon>
        <taxon>Paspalinae</taxon>
        <taxon>Paspalum</taxon>
    </lineage>
</organism>
<dbReference type="SUPFAM" id="SSF52518">
    <property type="entry name" value="Thiamin diphosphate-binding fold (THDP-binding)"/>
    <property type="match status" value="2"/>
</dbReference>
<dbReference type="Gene3D" id="3.40.50.1220">
    <property type="entry name" value="TPP-binding domain"/>
    <property type="match status" value="1"/>
</dbReference>
<dbReference type="CDD" id="cd02004">
    <property type="entry name" value="TPP_BZL_OCoD_HPCL"/>
    <property type="match status" value="1"/>
</dbReference>
<evidence type="ECO:0000259" key="18">
    <source>
        <dbReference type="Pfam" id="PF02775"/>
    </source>
</evidence>
<dbReference type="Pfam" id="PF00205">
    <property type="entry name" value="TPP_enzyme_M"/>
    <property type="match status" value="1"/>
</dbReference>
<evidence type="ECO:0000313" key="21">
    <source>
        <dbReference type="Proteomes" id="UP001341281"/>
    </source>
</evidence>
<comment type="catalytic activity">
    <reaction evidence="10">
        <text>an (R)-2-hydroxy-long-chain-fatty acyl-CoA = a long-chain fatty aldehyde + formyl-CoA</text>
        <dbReference type="Rhea" id="RHEA:67444"/>
        <dbReference type="ChEBI" id="CHEBI:17176"/>
        <dbReference type="ChEBI" id="CHEBI:57376"/>
        <dbReference type="ChEBI" id="CHEBI:170012"/>
        <dbReference type="EC" id="4.1.2.63"/>
    </reaction>
    <physiologicalReaction direction="left-to-right" evidence="10">
        <dbReference type="Rhea" id="RHEA:67445"/>
    </physiologicalReaction>
</comment>
<evidence type="ECO:0000256" key="14">
    <source>
        <dbReference type="ARBA" id="ARBA00075677"/>
    </source>
</evidence>
<comment type="cofactor">
    <cofactor evidence="1">
        <name>Mg(2+)</name>
        <dbReference type="ChEBI" id="CHEBI:18420"/>
    </cofactor>
</comment>
<dbReference type="GO" id="GO:0005777">
    <property type="term" value="C:peroxisome"/>
    <property type="evidence" value="ECO:0007669"/>
    <property type="project" value="TreeGrafter"/>
</dbReference>
<keyword evidence="8" id="KW-0456">Lyase</keyword>
<accession>A0AAQ3V0G4</accession>
<gene>
    <name evidence="20" type="ORF">U9M48_044844</name>
</gene>
<dbReference type="FunFam" id="3.40.50.1220:FF:000024">
    <property type="entry name" value="2-hydroxyacyl-CoA lyase"/>
    <property type="match status" value="1"/>
</dbReference>
<name>A0AAQ3V0G4_PASNO</name>
<dbReference type="Gene3D" id="3.40.50.970">
    <property type="match status" value="2"/>
</dbReference>
<evidence type="ECO:0000256" key="3">
    <source>
        <dbReference type="ARBA" id="ARBA00007812"/>
    </source>
</evidence>
<dbReference type="CDD" id="cd07035">
    <property type="entry name" value="TPP_PYR_POX_like"/>
    <property type="match status" value="1"/>
</dbReference>
<evidence type="ECO:0000313" key="20">
    <source>
        <dbReference type="EMBL" id="WVZ99572.1"/>
    </source>
</evidence>
<dbReference type="NCBIfam" id="NF006721">
    <property type="entry name" value="PRK09259.1"/>
    <property type="match status" value="1"/>
</dbReference>
<evidence type="ECO:0000256" key="11">
    <source>
        <dbReference type="ARBA" id="ARBA00044518"/>
    </source>
</evidence>
<feature type="domain" description="Thiamine pyrophosphate enzyme N-terminal TPP-binding" evidence="19">
    <location>
        <begin position="18"/>
        <end position="127"/>
    </location>
</feature>
<evidence type="ECO:0000256" key="2">
    <source>
        <dbReference type="ARBA" id="ARBA00001964"/>
    </source>
</evidence>
<dbReference type="Pfam" id="PF02776">
    <property type="entry name" value="TPP_enzyme_N"/>
    <property type="match status" value="1"/>
</dbReference>
<evidence type="ECO:0000256" key="4">
    <source>
        <dbReference type="ARBA" id="ARBA00011881"/>
    </source>
</evidence>
<dbReference type="EC" id="4.1.2.63" evidence="11"/>
<dbReference type="FunFam" id="3.40.50.970:FF:000050">
    <property type="entry name" value="2-hydroxyacyl-CoA lyase"/>
    <property type="match status" value="1"/>
</dbReference>
<sequence length="564" mass="59099">MASDATAAATTVDGSALAGRALAAAGTRHMFGVVGIPVTSLASRAAAAGVRFLAFRNEQSAGYAAAAYGFLTGAPGVLLTVSGPGCVHGLAGLSHATANAWPLLMVSGSCDQADAGRGDFQELDQVAATKPTWKILAKLAALAAAVSGRPGGCYLDIPSDVLHQTLPESEAAALIAAAANSAASDPAPAKHKSLDEGVEKAADLLRRAERPLVVIGKGAAYARAEEAIRKLVDTTGIPFLPTPMGKGVVPDSHPLSATAARSLAIGQCDVALVVGARLNWLLHFGEPPKWSKDVKFILVDVCEEEIELRKPCVGIVGDAKRVIELINREIKDNPFCLARSHPWVEAITKKAKDNVLKMEAQLAKDVVPFNFMTPLRIIRDAILAEGSPAPVVVSEGANTMDVGRAVLVQNEPRTRLDAGTWGTMGVGLGYCIAAAVAEPERLVVAVEGDSGFGFSAMEVETLVRYQLPVVVIVFNNNGVYGGDRRSPDEITGPYKDDPAPTSFVPAAGYHKMMEAFGGNGYLVETPDELKSALSVSFRARKPAVINIIIDPYAGAESGRMQHKN</sequence>
<evidence type="ECO:0000259" key="17">
    <source>
        <dbReference type="Pfam" id="PF00205"/>
    </source>
</evidence>
<dbReference type="Pfam" id="PF02775">
    <property type="entry name" value="TPP_enzyme_C"/>
    <property type="match status" value="1"/>
</dbReference>
<dbReference type="InterPro" id="IPR045025">
    <property type="entry name" value="HACL1-like"/>
</dbReference>
<dbReference type="EMBL" id="CP144754">
    <property type="protein sequence ID" value="WVZ99572.1"/>
    <property type="molecule type" value="Genomic_DNA"/>
</dbReference>
<dbReference type="SUPFAM" id="SSF52467">
    <property type="entry name" value="DHS-like NAD/FAD-binding domain"/>
    <property type="match status" value="1"/>
</dbReference>
<dbReference type="AlphaFoldDB" id="A0AAQ3V0G4"/>